<feature type="region of interest" description="Disordered" evidence="1">
    <location>
        <begin position="51"/>
        <end position="74"/>
    </location>
</feature>
<gene>
    <name evidence="2" type="ordered locus">Metbo_1658</name>
</gene>
<dbReference type="KEGG" id="mel:Metbo_1658"/>
<dbReference type="Proteomes" id="UP000007490">
    <property type="component" value="Chromosome"/>
</dbReference>
<organism evidence="2 3">
    <name type="scientific">Methanobacterium lacus (strain AL-21)</name>
    <dbReference type="NCBI Taxonomy" id="877455"/>
    <lineage>
        <taxon>Archaea</taxon>
        <taxon>Methanobacteriati</taxon>
        <taxon>Methanobacteriota</taxon>
        <taxon>Methanomada group</taxon>
        <taxon>Methanobacteria</taxon>
        <taxon>Methanobacteriales</taxon>
        <taxon>Methanobacteriaceae</taxon>
        <taxon>Methanobacterium</taxon>
    </lineage>
</organism>
<feature type="region of interest" description="Disordered" evidence="1">
    <location>
        <begin position="1"/>
        <end position="22"/>
    </location>
</feature>
<name>F0T9D3_METLA</name>
<proteinExistence type="predicted"/>
<feature type="compositionally biased region" description="Basic and acidic residues" evidence="1">
    <location>
        <begin position="51"/>
        <end position="68"/>
    </location>
</feature>
<keyword evidence="3" id="KW-1185">Reference proteome</keyword>
<dbReference type="HOGENOM" id="CLU_2678949_0_0_2"/>
<feature type="compositionally biased region" description="Basic residues" evidence="1">
    <location>
        <begin position="1"/>
        <end position="10"/>
    </location>
</feature>
<accession>F0T9D3</accession>
<reference evidence="3" key="1">
    <citation type="submission" date="2011-02" db="EMBL/GenBank/DDBJ databases">
        <title>Complete sequence of Methanobacterium sp. AL-21.</title>
        <authorList>
            <consortium name="US DOE Joint Genome Institute"/>
            <person name="Lucas S."/>
            <person name="Copeland A."/>
            <person name="Lapidus A."/>
            <person name="Cheng J.-F."/>
            <person name="Goodwin L."/>
            <person name="Pitluck S."/>
            <person name="Chertkov O."/>
            <person name="Detter J.C."/>
            <person name="Han C."/>
            <person name="Tapia R."/>
            <person name="Land M."/>
            <person name="Hauser L."/>
            <person name="Kyrpides N."/>
            <person name="Ivanova N."/>
            <person name="Mikhailova N."/>
            <person name="Pagani I."/>
            <person name="Cadillo-Quiroz H."/>
            <person name="Imachi H."/>
            <person name="Zinder S."/>
            <person name="Liu W."/>
            <person name="Woyke T."/>
        </authorList>
    </citation>
    <scope>NUCLEOTIDE SEQUENCE [LARGE SCALE GENOMIC DNA]</scope>
    <source>
        <strain evidence="3">AL-21</strain>
    </source>
</reference>
<evidence type="ECO:0000256" key="1">
    <source>
        <dbReference type="SAM" id="MobiDB-lite"/>
    </source>
</evidence>
<dbReference type="AlphaFoldDB" id="F0T9D3"/>
<evidence type="ECO:0000313" key="2">
    <source>
        <dbReference type="EMBL" id="ADZ09884.1"/>
    </source>
</evidence>
<sequence>MTMKLRKQSKNRAINREIHDDVGKDPEELDQFLENIGKKIDETKELIIHELHKIPETGKPEKKTEPRRSLNKRQ</sequence>
<reference evidence="2 3" key="2">
    <citation type="journal article" date="2014" name="Int. J. Syst. Evol. Microbiol.">
        <title>Methanobacterium paludis sp. nov. and a novel strain of Methanobacterium lacus isolated from northern peatlands.</title>
        <authorList>
            <person name="Cadillo-Quiroz H."/>
            <person name="Brauer S.L."/>
            <person name="Goodson N."/>
            <person name="Yavitt J.B."/>
            <person name="Zinder S.H."/>
        </authorList>
    </citation>
    <scope>NUCLEOTIDE SEQUENCE [LARGE SCALE GENOMIC DNA]</scope>
    <source>
        <strain evidence="2 3">AL-21</strain>
    </source>
</reference>
<evidence type="ECO:0000313" key="3">
    <source>
        <dbReference type="Proteomes" id="UP000007490"/>
    </source>
</evidence>
<protein>
    <submittedName>
        <fullName evidence="2">Uncharacterized protein</fullName>
    </submittedName>
</protein>
<dbReference type="EMBL" id="CP002551">
    <property type="protein sequence ID" value="ADZ09884.1"/>
    <property type="molecule type" value="Genomic_DNA"/>
</dbReference>
<dbReference type="GeneID" id="10278115"/>
<dbReference type="RefSeq" id="WP_013645235.1">
    <property type="nucleotide sequence ID" value="NC_015216.1"/>
</dbReference>